<keyword evidence="3" id="KW-0406">Ion transport</keyword>
<keyword evidence="10 11" id="KW-0472">Membrane</keyword>
<sequence length="850" mass="93459">MPYQTPTYQLLKELSVNENVGVHAREVEQRRQRFGANVFEEVRRASIARLFLEQVKDPMILILCAAVLISLFLQEVVDAGIILLVIVLNALIGVLQQYRSEQALQALKDMSSPKAMVLRDGEYQSIDARELVVGDLVFLQAGNIVPADLRLLETVSMRCEESMLTGESDLVEKDATLLYPQEQPIADQHNMAFMSTVVAAGHGHGIVVRCAKDSEVGKIAALLKEESEEKTPLQQRLASLSRLLGIGSVVICLLLFLIALAQGRDLLDMLLVSISLAVAAIPEGLPAVVTIVLAFGVTAMSRKNAIVRHLHAVETLGSVNVICSDKTGTLTQNRMCVSDVYCDNAYGRANRRLLEAVVLCNHAHLGSDPMGEPMELALLQHAKEAGIDVEALRRQCPQLHEIPFDSVRKRMSSVHQMPQGTRMMVKGALEQVLPRCDRLLVEGRTLRLRGEDRQRIQQACAQLARAAKRILAFADRREDGSFAEEQLVFLGFIAFIDPLREGVAESVETARRAGIDVVMITGDHPMTALAIARELQIAQGEDEVLSGAQLDALDETSLRRQIRKVRVFARVTPSHKVRIVDAFKQSGAIVAMSGDGVNDAPSLKRADIGIAMGKNGSDVCRQASDIILTDDRFETIVDAVSEGRHLYMNIQKAVLYLLSCNLGEIMALFLAIALLPSMPAPLAAVQILWVNLVTDAFPALALGVDPKEQDVMSKKPRPKKEGLFAHGMGLFTVLNGMYIGTVTLVAFRFGLQQDIAHAQTMAFMVLSMTQLFHSLNLHSLSRSLFHSHLMANRWLLLTFVFGIALQILVCTLPLAQQLLHTVSLDLISWLVVMGLSASVIAINEFARLFR</sequence>
<dbReference type="RefSeq" id="WP_289606916.1">
    <property type="nucleotide sequence ID" value="NZ_JAUDCG010000006.1"/>
</dbReference>
<feature type="transmembrane region" description="Helical" evidence="11">
    <location>
        <begin position="681"/>
        <end position="702"/>
    </location>
</feature>
<dbReference type="InterPro" id="IPR044492">
    <property type="entry name" value="P_typ_ATPase_HD_dom"/>
</dbReference>
<evidence type="ECO:0000256" key="3">
    <source>
        <dbReference type="ARBA" id="ARBA00022568"/>
    </source>
</evidence>
<keyword evidence="4 11" id="KW-0812">Transmembrane</keyword>
<feature type="transmembrane region" description="Helical" evidence="11">
    <location>
        <begin position="654"/>
        <end position="675"/>
    </location>
</feature>
<feature type="domain" description="Cation-transporting P-type ATPase N-terminal" evidence="12">
    <location>
        <begin position="1"/>
        <end position="75"/>
    </location>
</feature>
<dbReference type="InterPro" id="IPR018303">
    <property type="entry name" value="ATPase_P-typ_P_site"/>
</dbReference>
<dbReference type="InterPro" id="IPR004014">
    <property type="entry name" value="ATPase_P-typ_cation-transptr_N"/>
</dbReference>
<reference evidence="13 14" key="2">
    <citation type="submission" date="2023-06" db="EMBL/GenBank/DDBJ databases">
        <title>Identification and characterization of horizontal gene transfer across gut microbiota members of farm animals based on homology search.</title>
        <authorList>
            <person name="Schwarzerova J."/>
            <person name="Nykrynova M."/>
            <person name="Jureckova K."/>
            <person name="Cejkova D."/>
            <person name="Rychlik I."/>
        </authorList>
    </citation>
    <scope>NUCLEOTIDE SEQUENCE [LARGE SCALE GENOMIC DNA]</scope>
    <source>
        <strain evidence="13 14">ET39</strain>
    </source>
</reference>
<evidence type="ECO:0000256" key="5">
    <source>
        <dbReference type="ARBA" id="ARBA00022741"/>
    </source>
</evidence>
<evidence type="ECO:0000256" key="7">
    <source>
        <dbReference type="ARBA" id="ARBA00022840"/>
    </source>
</evidence>
<name>A0ABT7U9Z0_9FIRM</name>
<comment type="caution">
    <text evidence="13">The sequence shown here is derived from an EMBL/GenBank/DDBJ whole genome shotgun (WGS) entry which is preliminary data.</text>
</comment>
<dbReference type="InterPro" id="IPR001757">
    <property type="entry name" value="P_typ_ATPase"/>
</dbReference>
<dbReference type="InterPro" id="IPR023299">
    <property type="entry name" value="ATPase_P-typ_cyto_dom_N"/>
</dbReference>
<dbReference type="Pfam" id="PF00122">
    <property type="entry name" value="E1-E2_ATPase"/>
    <property type="match status" value="1"/>
</dbReference>
<keyword evidence="8" id="KW-1278">Translocase</keyword>
<dbReference type="NCBIfam" id="TIGR01494">
    <property type="entry name" value="ATPase_P-type"/>
    <property type="match status" value="4"/>
</dbReference>
<evidence type="ECO:0000259" key="12">
    <source>
        <dbReference type="SMART" id="SM00831"/>
    </source>
</evidence>
<keyword evidence="6" id="KW-0106">Calcium</keyword>
<dbReference type="Gene3D" id="2.70.150.10">
    <property type="entry name" value="Calcium-transporting ATPase, cytoplasmic transduction domain A"/>
    <property type="match status" value="1"/>
</dbReference>
<organism evidence="13 14">
    <name type="scientific">Amedibacillus dolichus</name>
    <dbReference type="NCBI Taxonomy" id="31971"/>
    <lineage>
        <taxon>Bacteria</taxon>
        <taxon>Bacillati</taxon>
        <taxon>Bacillota</taxon>
        <taxon>Erysipelotrichia</taxon>
        <taxon>Erysipelotrichales</taxon>
        <taxon>Erysipelotrichaceae</taxon>
        <taxon>Amedibacillus</taxon>
    </lineage>
</organism>
<reference evidence="14" key="1">
    <citation type="submission" date="2023-06" db="EMBL/GenBank/DDBJ databases">
        <title>Identification and characterization of horizontal gene transfer across gut microbiota members of farm animals based on homology search.</title>
        <authorList>
            <person name="Zeman M."/>
            <person name="Kubasova T."/>
            <person name="Jahodarova E."/>
            <person name="Nykrynova M."/>
            <person name="Rychlik I."/>
        </authorList>
    </citation>
    <scope>NUCLEOTIDE SEQUENCE [LARGE SCALE GENOMIC DNA]</scope>
    <source>
        <strain evidence="14">ET39</strain>
    </source>
</reference>
<feature type="transmembrane region" description="Helical" evidence="11">
    <location>
        <begin position="269"/>
        <end position="295"/>
    </location>
</feature>
<feature type="transmembrane region" description="Helical" evidence="11">
    <location>
        <begin position="794"/>
        <end position="814"/>
    </location>
</feature>
<proteinExistence type="predicted"/>
<dbReference type="PANTHER" id="PTHR42861">
    <property type="entry name" value="CALCIUM-TRANSPORTING ATPASE"/>
    <property type="match status" value="1"/>
</dbReference>
<accession>A0ABT7U9Z0</accession>
<keyword evidence="7" id="KW-0067">ATP-binding</keyword>
<keyword evidence="9 11" id="KW-1133">Transmembrane helix</keyword>
<dbReference type="SFLD" id="SFLDF00027">
    <property type="entry name" value="p-type_atpase"/>
    <property type="match status" value="1"/>
</dbReference>
<dbReference type="SUPFAM" id="SSF81653">
    <property type="entry name" value="Calcium ATPase, transduction domain A"/>
    <property type="match status" value="1"/>
</dbReference>
<evidence type="ECO:0000256" key="9">
    <source>
        <dbReference type="ARBA" id="ARBA00022989"/>
    </source>
</evidence>
<dbReference type="PRINTS" id="PR00119">
    <property type="entry name" value="CATATPASE"/>
</dbReference>
<comment type="subcellular location">
    <subcellularLocation>
        <location evidence="1">Membrane</location>
        <topology evidence="1">Multi-pass membrane protein</topology>
    </subcellularLocation>
</comment>
<dbReference type="InterPro" id="IPR023214">
    <property type="entry name" value="HAD_sf"/>
</dbReference>
<dbReference type="InterPro" id="IPR008250">
    <property type="entry name" value="ATPase_P-typ_transduc_dom_A_sf"/>
</dbReference>
<dbReference type="EMBL" id="JAUDCG010000006">
    <property type="protein sequence ID" value="MDM8156446.1"/>
    <property type="molecule type" value="Genomic_DNA"/>
</dbReference>
<dbReference type="InterPro" id="IPR006408">
    <property type="entry name" value="P-type_ATPase_IIB"/>
</dbReference>
<dbReference type="PROSITE" id="PS00154">
    <property type="entry name" value="ATPASE_E1_E2"/>
    <property type="match status" value="1"/>
</dbReference>
<dbReference type="SUPFAM" id="SSF81660">
    <property type="entry name" value="Metal cation-transporting ATPase, ATP-binding domain N"/>
    <property type="match status" value="1"/>
</dbReference>
<dbReference type="Pfam" id="PF00689">
    <property type="entry name" value="Cation_ATPase_C"/>
    <property type="match status" value="1"/>
</dbReference>
<dbReference type="Pfam" id="PF00690">
    <property type="entry name" value="Cation_ATPase_N"/>
    <property type="match status" value="1"/>
</dbReference>
<dbReference type="SMART" id="SM00831">
    <property type="entry name" value="Cation_ATPase_N"/>
    <property type="match status" value="1"/>
</dbReference>
<dbReference type="Gene3D" id="1.20.1110.10">
    <property type="entry name" value="Calcium-transporting ATPase, transmembrane domain"/>
    <property type="match status" value="2"/>
</dbReference>
<evidence type="ECO:0000256" key="11">
    <source>
        <dbReference type="SAM" id="Phobius"/>
    </source>
</evidence>
<keyword evidence="3" id="KW-0109">Calcium transport</keyword>
<feature type="transmembrane region" description="Helical" evidence="11">
    <location>
        <begin position="723"/>
        <end position="749"/>
    </location>
</feature>
<keyword evidence="14" id="KW-1185">Reference proteome</keyword>
<feature type="transmembrane region" description="Helical" evidence="11">
    <location>
        <begin position="826"/>
        <end position="846"/>
    </location>
</feature>
<dbReference type="InterPro" id="IPR059000">
    <property type="entry name" value="ATPase_P-type_domA"/>
</dbReference>
<gene>
    <name evidence="13" type="ORF">QUV96_02195</name>
</gene>
<keyword evidence="5" id="KW-0547">Nucleotide-binding</keyword>
<dbReference type="SFLD" id="SFLDS00003">
    <property type="entry name" value="Haloacid_Dehalogenase"/>
    <property type="match status" value="1"/>
</dbReference>
<dbReference type="NCBIfam" id="TIGR01517">
    <property type="entry name" value="ATPase-IIB_Ca"/>
    <property type="match status" value="1"/>
</dbReference>
<dbReference type="InterPro" id="IPR023298">
    <property type="entry name" value="ATPase_P-typ_TM_dom_sf"/>
</dbReference>
<evidence type="ECO:0000256" key="2">
    <source>
        <dbReference type="ARBA" id="ARBA00012790"/>
    </source>
</evidence>
<dbReference type="SUPFAM" id="SSF56784">
    <property type="entry name" value="HAD-like"/>
    <property type="match status" value="1"/>
</dbReference>
<dbReference type="EC" id="7.2.2.10" evidence="2"/>
<keyword evidence="3" id="KW-0813">Transport</keyword>
<dbReference type="Gene3D" id="3.40.50.1000">
    <property type="entry name" value="HAD superfamily/HAD-like"/>
    <property type="match status" value="2"/>
</dbReference>
<dbReference type="PRINTS" id="PR00120">
    <property type="entry name" value="HATPASE"/>
</dbReference>
<feature type="transmembrane region" description="Helical" evidence="11">
    <location>
        <begin position="243"/>
        <end position="263"/>
    </location>
</feature>
<dbReference type="Gene3D" id="3.40.1110.10">
    <property type="entry name" value="Calcium-transporting ATPase, cytoplasmic domain N"/>
    <property type="match status" value="2"/>
</dbReference>
<evidence type="ECO:0000256" key="10">
    <source>
        <dbReference type="ARBA" id="ARBA00023136"/>
    </source>
</evidence>
<feature type="transmembrane region" description="Helical" evidence="11">
    <location>
        <begin position="755"/>
        <end position="773"/>
    </location>
</feature>
<dbReference type="SFLD" id="SFLDG00002">
    <property type="entry name" value="C1.7:_P-type_atpase_like"/>
    <property type="match status" value="1"/>
</dbReference>
<evidence type="ECO:0000256" key="4">
    <source>
        <dbReference type="ARBA" id="ARBA00022692"/>
    </source>
</evidence>
<evidence type="ECO:0000256" key="6">
    <source>
        <dbReference type="ARBA" id="ARBA00022837"/>
    </source>
</evidence>
<feature type="transmembrane region" description="Helical" evidence="11">
    <location>
        <begin position="79"/>
        <end position="98"/>
    </location>
</feature>
<protein>
    <recommendedName>
        <fullName evidence="2">P-type Ca(2+) transporter</fullName>
        <ecNumber evidence="2">7.2.2.10</ecNumber>
    </recommendedName>
</protein>
<dbReference type="Pfam" id="PF13246">
    <property type="entry name" value="Cation_ATPase"/>
    <property type="match status" value="1"/>
</dbReference>
<dbReference type="SUPFAM" id="SSF81665">
    <property type="entry name" value="Calcium ATPase, transmembrane domain M"/>
    <property type="match status" value="1"/>
</dbReference>
<evidence type="ECO:0000313" key="14">
    <source>
        <dbReference type="Proteomes" id="UP001529340"/>
    </source>
</evidence>
<feature type="transmembrane region" description="Helical" evidence="11">
    <location>
        <begin position="55"/>
        <end position="73"/>
    </location>
</feature>
<dbReference type="InterPro" id="IPR006068">
    <property type="entry name" value="ATPase_P-typ_cation-transptr_C"/>
</dbReference>
<evidence type="ECO:0000256" key="1">
    <source>
        <dbReference type="ARBA" id="ARBA00004141"/>
    </source>
</evidence>
<evidence type="ECO:0000256" key="8">
    <source>
        <dbReference type="ARBA" id="ARBA00022967"/>
    </source>
</evidence>
<dbReference type="Proteomes" id="UP001529340">
    <property type="component" value="Unassembled WGS sequence"/>
</dbReference>
<dbReference type="InterPro" id="IPR036412">
    <property type="entry name" value="HAD-like_sf"/>
</dbReference>
<evidence type="ECO:0000313" key="13">
    <source>
        <dbReference type="EMBL" id="MDM8156446.1"/>
    </source>
</evidence>